<dbReference type="Pfam" id="PF07690">
    <property type="entry name" value="MFS_1"/>
    <property type="match status" value="1"/>
</dbReference>
<dbReference type="PATRIC" id="fig|1604004.4.peg.787"/>
<reference evidence="3 6" key="1">
    <citation type="journal article" date="2015" name="ISME J.">
        <title>Elemental sulfur and acetate can support life of a novel strictly anaerobic haloarchaeon.</title>
        <authorList>
            <person name="Sorokin D.Y."/>
            <person name="Kublanov I.V."/>
            <person name="Gavrilov S.N."/>
            <person name="Rojo D."/>
            <person name="Roman P."/>
            <person name="Golyshin P.N."/>
            <person name="Slepak V.Z."/>
            <person name="Smedile F."/>
            <person name="Ferrer M."/>
            <person name="Messina E."/>
            <person name="La Cono V."/>
            <person name="Yakimov M.M."/>
        </authorList>
    </citation>
    <scope>NUCLEOTIDE SEQUENCE [LARGE SCALE GENOMIC DNA]</scope>
    <source>
        <strain evidence="3 6">HSR2</strain>
    </source>
</reference>
<dbReference type="EMBL" id="CP008874">
    <property type="protein sequence ID" value="AKH97247.1"/>
    <property type="molecule type" value="Genomic_DNA"/>
</dbReference>
<proteinExistence type="predicted"/>
<dbReference type="InterPro" id="IPR036259">
    <property type="entry name" value="MFS_trans_sf"/>
</dbReference>
<reference evidence="5" key="2">
    <citation type="submission" date="2015-05" db="EMBL/GenBank/DDBJ databases">
        <title>Complete genome sequence of Halanaeroarchaeum sulfurireducens type strain M27-SA2, a sulfate-reducer haloarchaeon from marine anoxic lake Medee.</title>
        <authorList>
            <person name="Messina E."/>
            <person name="Kublanov I.V."/>
            <person name="Toshchakov S."/>
            <person name="Arcadi E."/>
            <person name="La Spada G."/>
            <person name="La Cono V."/>
            <person name="Yakimov M.M."/>
        </authorList>
    </citation>
    <scope>NUCLEOTIDE SEQUENCE [LARGE SCALE GENOMIC DNA]</scope>
    <source>
        <strain evidence="5">M27-SA2</strain>
    </source>
</reference>
<accession>A0A0F7P917</accession>
<evidence type="ECO:0000313" key="3">
    <source>
        <dbReference type="EMBL" id="AKH97247.1"/>
    </source>
</evidence>
<feature type="transmembrane region" description="Helical" evidence="1">
    <location>
        <begin position="265"/>
        <end position="288"/>
    </location>
</feature>
<dbReference type="KEGG" id="hsf:HLASA_0748"/>
<dbReference type="Gene3D" id="1.20.1250.20">
    <property type="entry name" value="MFS general substrate transporter like domains"/>
    <property type="match status" value="1"/>
</dbReference>
<dbReference type="GO" id="GO:0022857">
    <property type="term" value="F:transmembrane transporter activity"/>
    <property type="evidence" value="ECO:0007669"/>
    <property type="project" value="InterPro"/>
</dbReference>
<feature type="transmembrane region" description="Helical" evidence="1">
    <location>
        <begin position="12"/>
        <end position="39"/>
    </location>
</feature>
<feature type="domain" description="Major facilitator superfamily (MFS) profile" evidence="2">
    <location>
        <begin position="16"/>
        <end position="413"/>
    </location>
</feature>
<dbReference type="EMBL" id="CP011564">
    <property type="protein sequence ID" value="ALG81649.1"/>
    <property type="molecule type" value="Genomic_DNA"/>
</dbReference>
<protein>
    <submittedName>
        <fullName evidence="3">Major facilitator superfamily protein</fullName>
    </submittedName>
</protein>
<feature type="transmembrane region" description="Helical" evidence="1">
    <location>
        <begin position="300"/>
        <end position="318"/>
    </location>
</feature>
<dbReference type="KEGG" id="hsu:HLASF_0751"/>
<dbReference type="PANTHER" id="PTHR11360">
    <property type="entry name" value="MONOCARBOXYLATE TRANSPORTER"/>
    <property type="match status" value="1"/>
</dbReference>
<sequence length="417" mass="43068">MVRKRLLNADVYYGWVVATAGFGAATVLFGLSFSFAVFLDPLLEAFPVGSGTVSLVFGVQTFVLYTGSVPGGTVVDTVGARRSALLATVLVVGGLVGASVAQRFVVLLGWYGVVTGLGMSLLYVVAYTAVPRWFDRHRGLATGFASSGLGIGLLVIPPVAAWLVERLGWRGAYLWLGIGAGSVLLAATYLLADSPQEIGENTEHEFPYGEPPAVTRTPLREQVRAVSDIATSRAFLGILIGWLFVWTPLYVLMNHVVRFATEASLPTGTGVAAISLIGVTTSLARIGVGSASDRLGRVRTFVVSAALIALAVPALTLVDGRPVFFALTVVFGIGYGGAGALLSPLVAELFGAENLGTVFGLASVAFAVSGLSAPVLAGLLFETVGSYTPVFWAAGAVGLLGAGLVWSAGAATIRRGG</sequence>
<organism evidence="3 6">
    <name type="scientific">Halanaeroarchaeum sulfurireducens</name>
    <dbReference type="NCBI Taxonomy" id="1604004"/>
    <lineage>
        <taxon>Archaea</taxon>
        <taxon>Methanobacteriati</taxon>
        <taxon>Methanobacteriota</taxon>
        <taxon>Stenosarchaea group</taxon>
        <taxon>Halobacteria</taxon>
        <taxon>Halobacteriales</taxon>
        <taxon>Halobacteriaceae</taxon>
        <taxon>Halanaeroarchaeum</taxon>
    </lineage>
</organism>
<keyword evidence="1" id="KW-0472">Membrane</keyword>
<dbReference type="SUPFAM" id="SSF103473">
    <property type="entry name" value="MFS general substrate transporter"/>
    <property type="match status" value="1"/>
</dbReference>
<keyword evidence="1" id="KW-0812">Transmembrane</keyword>
<feature type="transmembrane region" description="Helical" evidence="1">
    <location>
        <begin position="358"/>
        <end position="379"/>
    </location>
</feature>
<evidence type="ECO:0000313" key="5">
    <source>
        <dbReference type="Proteomes" id="UP000060390"/>
    </source>
</evidence>
<dbReference type="PROSITE" id="PS50850">
    <property type="entry name" value="MFS"/>
    <property type="match status" value="1"/>
</dbReference>
<dbReference type="InterPro" id="IPR050327">
    <property type="entry name" value="Proton-linked_MCT"/>
</dbReference>
<feature type="transmembrane region" description="Helical" evidence="1">
    <location>
        <begin position="324"/>
        <end position="346"/>
    </location>
</feature>
<feature type="transmembrane region" description="Helical" evidence="1">
    <location>
        <begin position="140"/>
        <end position="160"/>
    </location>
</feature>
<dbReference type="PANTHER" id="PTHR11360:SF284">
    <property type="entry name" value="EG:103B4.3 PROTEIN-RELATED"/>
    <property type="match status" value="1"/>
</dbReference>
<feature type="transmembrane region" description="Helical" evidence="1">
    <location>
        <begin position="85"/>
        <end position="102"/>
    </location>
</feature>
<evidence type="ECO:0000313" key="6">
    <source>
        <dbReference type="Proteomes" id="UP000069906"/>
    </source>
</evidence>
<evidence type="ECO:0000313" key="4">
    <source>
        <dbReference type="EMBL" id="ALG81649.1"/>
    </source>
</evidence>
<gene>
    <name evidence="4" type="ORF">HLASA_0748</name>
    <name evidence="3" type="ORF">HLASF_0751</name>
</gene>
<dbReference type="STRING" id="1604004.HLASA_0748"/>
<dbReference type="InterPro" id="IPR011701">
    <property type="entry name" value="MFS"/>
</dbReference>
<evidence type="ECO:0000256" key="1">
    <source>
        <dbReference type="SAM" id="Phobius"/>
    </source>
</evidence>
<keyword evidence="1" id="KW-1133">Transmembrane helix</keyword>
<dbReference type="HOGENOM" id="CLU_001265_59_9_2"/>
<feature type="transmembrane region" description="Helical" evidence="1">
    <location>
        <begin position="108"/>
        <end position="128"/>
    </location>
</feature>
<dbReference type="Proteomes" id="UP000060390">
    <property type="component" value="Chromosome"/>
</dbReference>
<feature type="transmembrane region" description="Helical" evidence="1">
    <location>
        <begin position="391"/>
        <end position="413"/>
    </location>
</feature>
<feature type="transmembrane region" description="Helical" evidence="1">
    <location>
        <begin position="234"/>
        <end position="253"/>
    </location>
</feature>
<feature type="transmembrane region" description="Helical" evidence="1">
    <location>
        <begin position="172"/>
        <end position="192"/>
    </location>
</feature>
<reference evidence="4 5" key="3">
    <citation type="journal article" date="2016" name="Stand. Genomic Sci.">
        <title>Complete genome sequence of 'Halanaeroarchaeum sulfurireducens' M27-SA2, a sulfur-reducing and acetate-oxidizing haloarchaeon from the deep-sea hypersaline anoxic lake Medee.</title>
        <authorList>
            <person name="Messina E."/>
            <person name="Sorokin D.Y."/>
            <person name="Kublanov I.V."/>
            <person name="Toshchakov S."/>
            <person name="Lopatina A."/>
            <person name="Arcadi E."/>
            <person name="Smedile F."/>
            <person name="La Spada G."/>
            <person name="La Cono V."/>
            <person name="Yakimov M.M."/>
        </authorList>
    </citation>
    <scope>NUCLEOTIDE SEQUENCE [LARGE SCALE GENOMIC DNA]</scope>
    <source>
        <strain evidence="4 5">M27-SA2</strain>
    </source>
</reference>
<dbReference type="InterPro" id="IPR020846">
    <property type="entry name" value="MFS_dom"/>
</dbReference>
<feature type="transmembrane region" description="Helical" evidence="1">
    <location>
        <begin position="45"/>
        <end position="65"/>
    </location>
</feature>
<name>A0A0F7P917_9EURY</name>
<dbReference type="Proteomes" id="UP000069906">
    <property type="component" value="Chromosome"/>
</dbReference>
<evidence type="ECO:0000259" key="2">
    <source>
        <dbReference type="PROSITE" id="PS50850"/>
    </source>
</evidence>
<keyword evidence="6" id="KW-1185">Reference proteome</keyword>
<dbReference type="AlphaFoldDB" id="A0A0F7P917"/>